<dbReference type="OrthoDB" id="26525at2759"/>
<dbReference type="SUPFAM" id="SSF47473">
    <property type="entry name" value="EF-hand"/>
    <property type="match status" value="1"/>
</dbReference>
<dbReference type="InterPro" id="IPR011992">
    <property type="entry name" value="EF-hand-dom_pair"/>
</dbReference>
<proteinExistence type="predicted"/>
<dbReference type="Pfam" id="PF13499">
    <property type="entry name" value="EF-hand_7"/>
    <property type="match status" value="1"/>
</dbReference>
<evidence type="ECO:0000313" key="5">
    <source>
        <dbReference type="Proteomes" id="UP001151287"/>
    </source>
</evidence>
<dbReference type="InterPro" id="IPR002048">
    <property type="entry name" value="EF_hand_dom"/>
</dbReference>
<dbReference type="PANTHER" id="PTHR23050">
    <property type="entry name" value="CALCIUM BINDING PROTEIN"/>
    <property type="match status" value="1"/>
</dbReference>
<evidence type="ECO:0000256" key="1">
    <source>
        <dbReference type="ARBA" id="ARBA00022737"/>
    </source>
</evidence>
<dbReference type="PROSITE" id="PS00018">
    <property type="entry name" value="EF_HAND_1"/>
    <property type="match status" value="2"/>
</dbReference>
<organism evidence="4 5">
    <name type="scientific">Rhynchospora breviuscula</name>
    <dbReference type="NCBI Taxonomy" id="2022672"/>
    <lineage>
        <taxon>Eukaryota</taxon>
        <taxon>Viridiplantae</taxon>
        <taxon>Streptophyta</taxon>
        <taxon>Embryophyta</taxon>
        <taxon>Tracheophyta</taxon>
        <taxon>Spermatophyta</taxon>
        <taxon>Magnoliopsida</taxon>
        <taxon>Liliopsida</taxon>
        <taxon>Poales</taxon>
        <taxon>Cyperaceae</taxon>
        <taxon>Cyperoideae</taxon>
        <taxon>Rhynchosporeae</taxon>
        <taxon>Rhynchospora</taxon>
    </lineage>
</organism>
<keyword evidence="5" id="KW-1185">Reference proteome</keyword>
<dbReference type="GO" id="GO:0005509">
    <property type="term" value="F:calcium ion binding"/>
    <property type="evidence" value="ECO:0007669"/>
    <property type="project" value="InterPro"/>
</dbReference>
<evidence type="ECO:0000313" key="4">
    <source>
        <dbReference type="EMBL" id="KAJ1700637.1"/>
    </source>
</evidence>
<sequence>MAIKNMSAVAIKNTTTATRALDGDMTVDEFKEWLKRFDVDKDGRISRQELQRAIKAIRGRFSSWKSSRGIRAADIDGDGYVNEDEIDYLIDFAQKSLGLRIVAY</sequence>
<dbReference type="SMART" id="SM00054">
    <property type="entry name" value="EFh"/>
    <property type="match status" value="1"/>
</dbReference>
<comment type="caution">
    <text evidence="4">The sequence shown here is derived from an EMBL/GenBank/DDBJ whole genome shotgun (WGS) entry which is preliminary data.</text>
</comment>
<feature type="domain" description="EF-hand" evidence="3">
    <location>
        <begin position="25"/>
        <end position="60"/>
    </location>
</feature>
<protein>
    <recommendedName>
        <fullName evidence="3">EF-hand domain-containing protein</fullName>
    </recommendedName>
</protein>
<evidence type="ECO:0000256" key="2">
    <source>
        <dbReference type="ARBA" id="ARBA00022837"/>
    </source>
</evidence>
<dbReference type="InterPro" id="IPR018247">
    <property type="entry name" value="EF_Hand_1_Ca_BS"/>
</dbReference>
<dbReference type="Gene3D" id="1.10.238.10">
    <property type="entry name" value="EF-hand"/>
    <property type="match status" value="1"/>
</dbReference>
<gene>
    <name evidence="4" type="ORF">LUZ63_000416</name>
</gene>
<dbReference type="CDD" id="cd00051">
    <property type="entry name" value="EFh"/>
    <property type="match status" value="1"/>
</dbReference>
<dbReference type="Proteomes" id="UP001151287">
    <property type="component" value="Unassembled WGS sequence"/>
</dbReference>
<reference evidence="4" key="1">
    <citation type="journal article" date="2022" name="Cell">
        <title>Repeat-based holocentromeres influence genome architecture and karyotype evolution.</title>
        <authorList>
            <person name="Hofstatter P.G."/>
            <person name="Thangavel G."/>
            <person name="Lux T."/>
            <person name="Neumann P."/>
            <person name="Vondrak T."/>
            <person name="Novak P."/>
            <person name="Zhang M."/>
            <person name="Costa L."/>
            <person name="Castellani M."/>
            <person name="Scott A."/>
            <person name="Toegelov H."/>
            <person name="Fuchs J."/>
            <person name="Mata-Sucre Y."/>
            <person name="Dias Y."/>
            <person name="Vanzela A.L.L."/>
            <person name="Huettel B."/>
            <person name="Almeida C.C.S."/>
            <person name="Simkova H."/>
            <person name="Souza G."/>
            <person name="Pedrosa-Harand A."/>
            <person name="Macas J."/>
            <person name="Mayer K.F.X."/>
            <person name="Houben A."/>
            <person name="Marques A."/>
        </authorList>
    </citation>
    <scope>NUCLEOTIDE SEQUENCE</scope>
    <source>
        <strain evidence="4">RhyBre1mFocal</strain>
    </source>
</reference>
<accession>A0A9Q0CUZ6</accession>
<dbReference type="AlphaFoldDB" id="A0A9Q0CUZ6"/>
<keyword evidence="2" id="KW-0106">Calcium</keyword>
<dbReference type="Pfam" id="PF13202">
    <property type="entry name" value="EF-hand_5"/>
    <property type="match status" value="1"/>
</dbReference>
<dbReference type="EMBL" id="JAMQYH010000001">
    <property type="protein sequence ID" value="KAJ1700637.1"/>
    <property type="molecule type" value="Genomic_DNA"/>
</dbReference>
<dbReference type="InterPro" id="IPR050145">
    <property type="entry name" value="Centrin_CML-like"/>
</dbReference>
<evidence type="ECO:0000259" key="3">
    <source>
        <dbReference type="PROSITE" id="PS50222"/>
    </source>
</evidence>
<dbReference type="PROSITE" id="PS50222">
    <property type="entry name" value="EF_HAND_2"/>
    <property type="match status" value="1"/>
</dbReference>
<keyword evidence="1" id="KW-0677">Repeat</keyword>
<name>A0A9Q0CUZ6_9POAL</name>